<protein>
    <submittedName>
        <fullName evidence="3">Ribosomal RNA small subunit methyltransferase D</fullName>
        <ecNumber evidence="3">2.1.1.171</ecNumber>
    </submittedName>
</protein>
<proteinExistence type="predicted"/>
<sequence length="176" mass="18670">MRIVAGQWRGRRIVAPPGRDTRPTSDRVREALFSILGPLDGTAVLDLFAGSGALALEALSRGAARAVLVERAPAALKAIRANLEALGASAEVRARDVRAFVRDASAAGGPYDLVFLDPPYRDAAGLGPALELAPLLADSGRVVSETDRRAPLALPALEVTDERRYGDTMIRIHTLP</sequence>
<dbReference type="Proteomes" id="UP001162834">
    <property type="component" value="Chromosome"/>
</dbReference>
<dbReference type="Gene3D" id="3.40.50.150">
    <property type="entry name" value="Vaccinia Virus protein VP39"/>
    <property type="match status" value="1"/>
</dbReference>
<dbReference type="EC" id="2.1.1.171" evidence="3"/>
<dbReference type="InterPro" id="IPR029063">
    <property type="entry name" value="SAM-dependent_MTases_sf"/>
</dbReference>
<name>A0A9E6XX70_9ACTN</name>
<dbReference type="InterPro" id="IPR004398">
    <property type="entry name" value="RNA_MeTrfase_RsmD"/>
</dbReference>
<dbReference type="Pfam" id="PF03602">
    <property type="entry name" value="Cons_hypoth95"/>
    <property type="match status" value="1"/>
</dbReference>
<evidence type="ECO:0000313" key="3">
    <source>
        <dbReference type="EMBL" id="UGS35830.1"/>
    </source>
</evidence>
<dbReference type="EMBL" id="CP087164">
    <property type="protein sequence ID" value="UGS35830.1"/>
    <property type="molecule type" value="Genomic_DNA"/>
</dbReference>
<evidence type="ECO:0000313" key="4">
    <source>
        <dbReference type="Proteomes" id="UP001162834"/>
    </source>
</evidence>
<organism evidence="3 4">
    <name type="scientific">Capillimicrobium parvum</name>
    <dbReference type="NCBI Taxonomy" id="2884022"/>
    <lineage>
        <taxon>Bacteria</taxon>
        <taxon>Bacillati</taxon>
        <taxon>Actinomycetota</taxon>
        <taxon>Thermoleophilia</taxon>
        <taxon>Solirubrobacterales</taxon>
        <taxon>Capillimicrobiaceae</taxon>
        <taxon>Capillimicrobium</taxon>
    </lineage>
</organism>
<dbReference type="GO" id="GO:0003676">
    <property type="term" value="F:nucleic acid binding"/>
    <property type="evidence" value="ECO:0007669"/>
    <property type="project" value="InterPro"/>
</dbReference>
<keyword evidence="4" id="KW-1185">Reference proteome</keyword>
<dbReference type="GO" id="GO:0052913">
    <property type="term" value="F:16S rRNA (guanine(966)-N(2))-methyltransferase activity"/>
    <property type="evidence" value="ECO:0007669"/>
    <property type="project" value="UniProtKB-EC"/>
</dbReference>
<gene>
    <name evidence="3" type="primary">rsmD</name>
    <name evidence="3" type="ORF">DSM104329_02227</name>
</gene>
<evidence type="ECO:0000256" key="2">
    <source>
        <dbReference type="ARBA" id="ARBA00022679"/>
    </source>
</evidence>
<dbReference type="SUPFAM" id="SSF53335">
    <property type="entry name" value="S-adenosyl-L-methionine-dependent methyltransferases"/>
    <property type="match status" value="1"/>
</dbReference>
<dbReference type="RefSeq" id="WP_259315512.1">
    <property type="nucleotide sequence ID" value="NZ_CP087164.1"/>
</dbReference>
<dbReference type="NCBIfam" id="TIGR00095">
    <property type="entry name" value="16S rRNA (guanine(966)-N(2))-methyltransferase RsmD"/>
    <property type="match status" value="1"/>
</dbReference>
<dbReference type="PIRSF" id="PIRSF004553">
    <property type="entry name" value="CHP00095"/>
    <property type="match status" value="1"/>
</dbReference>
<dbReference type="PANTHER" id="PTHR43542">
    <property type="entry name" value="METHYLTRANSFERASE"/>
    <property type="match status" value="1"/>
</dbReference>
<dbReference type="KEGG" id="sbae:DSM104329_02227"/>
<accession>A0A9E6XX70</accession>
<dbReference type="AlphaFoldDB" id="A0A9E6XX70"/>
<keyword evidence="2 3" id="KW-0808">Transferase</keyword>
<dbReference type="InterPro" id="IPR002052">
    <property type="entry name" value="DNA_methylase_N6_adenine_CS"/>
</dbReference>
<dbReference type="CDD" id="cd02440">
    <property type="entry name" value="AdoMet_MTases"/>
    <property type="match status" value="1"/>
</dbReference>
<dbReference type="PROSITE" id="PS00092">
    <property type="entry name" value="N6_MTASE"/>
    <property type="match status" value="1"/>
</dbReference>
<reference evidence="3" key="1">
    <citation type="journal article" date="2022" name="Int. J. Syst. Evol. Microbiol.">
        <title>Pseudomonas aegrilactucae sp. nov. and Pseudomonas morbosilactucae sp. nov., pathogens causing bacterial rot of lettuce in Japan.</title>
        <authorList>
            <person name="Sawada H."/>
            <person name="Fujikawa T."/>
            <person name="Satou M."/>
        </authorList>
    </citation>
    <scope>NUCLEOTIDE SEQUENCE</scope>
    <source>
        <strain evidence="3">0166_1</strain>
    </source>
</reference>
<dbReference type="PANTHER" id="PTHR43542:SF1">
    <property type="entry name" value="METHYLTRANSFERASE"/>
    <property type="match status" value="1"/>
</dbReference>
<evidence type="ECO:0000256" key="1">
    <source>
        <dbReference type="ARBA" id="ARBA00022603"/>
    </source>
</evidence>
<keyword evidence="1 3" id="KW-0489">Methyltransferase</keyword>